<dbReference type="GO" id="GO:0006368">
    <property type="term" value="P:transcription elongation by RNA polymerase II"/>
    <property type="evidence" value="ECO:0007669"/>
    <property type="project" value="InterPro"/>
</dbReference>
<dbReference type="SUPFAM" id="SSF54236">
    <property type="entry name" value="Ubiquitin-like"/>
    <property type="match status" value="1"/>
</dbReference>
<proteinExistence type="predicted"/>
<dbReference type="PANTHER" id="PTHR13248:SF4">
    <property type="entry name" value="ELONGIN B"/>
    <property type="match status" value="1"/>
</dbReference>
<accession>A0A8C0ZRJ4</accession>
<evidence type="ECO:0000256" key="1">
    <source>
        <dbReference type="SAM" id="MobiDB-lite"/>
    </source>
</evidence>
<name>A0A8C0ZRJ4_CASCN</name>
<dbReference type="Ensembl" id="ENSCCNT00000017624.1">
    <property type="protein sequence ID" value="ENSCCNP00000013430.1"/>
    <property type="gene ID" value="ENSCCNG00000013936.1"/>
</dbReference>
<feature type="compositionally biased region" description="Polar residues" evidence="1">
    <location>
        <begin position="96"/>
        <end position="109"/>
    </location>
</feature>
<dbReference type="InterPro" id="IPR029071">
    <property type="entry name" value="Ubiquitin-like_domsf"/>
</dbReference>
<reference evidence="2" key="1">
    <citation type="submission" date="2023-09" db="UniProtKB">
        <authorList>
            <consortium name="Ensembl"/>
        </authorList>
    </citation>
    <scope>IDENTIFICATION</scope>
</reference>
<evidence type="ECO:0008006" key="3">
    <source>
        <dbReference type="Google" id="ProtNLM"/>
    </source>
</evidence>
<organism evidence="2">
    <name type="scientific">Castor canadensis</name>
    <name type="common">American beaver</name>
    <dbReference type="NCBI Taxonomy" id="51338"/>
    <lineage>
        <taxon>Eukaryota</taxon>
        <taxon>Metazoa</taxon>
        <taxon>Chordata</taxon>
        <taxon>Craniata</taxon>
        <taxon>Vertebrata</taxon>
        <taxon>Euteleostomi</taxon>
        <taxon>Mammalia</taxon>
        <taxon>Eutheria</taxon>
        <taxon>Euarchontoglires</taxon>
        <taxon>Glires</taxon>
        <taxon>Rodentia</taxon>
        <taxon>Castorimorpha</taxon>
        <taxon>Castoridae</taxon>
        <taxon>Castor</taxon>
    </lineage>
</organism>
<evidence type="ECO:0000313" key="2">
    <source>
        <dbReference type="Ensembl" id="ENSCCNP00000013430.1"/>
    </source>
</evidence>
<protein>
    <recommendedName>
        <fullName evidence="3">Elongin-B</fullName>
    </recommendedName>
</protein>
<dbReference type="AlphaFoldDB" id="A0A8C0ZRJ4"/>
<dbReference type="GO" id="GO:0070449">
    <property type="term" value="C:elongin complex"/>
    <property type="evidence" value="ECO:0007669"/>
    <property type="project" value="InterPro"/>
</dbReference>
<dbReference type="GO" id="GO:0030891">
    <property type="term" value="C:VCB complex"/>
    <property type="evidence" value="ECO:0007669"/>
    <property type="project" value="InterPro"/>
</dbReference>
<sequence length="109" mass="12004">FDISLMIHMFLKTAIFTDTKELSIVFEMKHIVEGLYKEDQFLDDGKTLGKCGFTSQTAPPQVPATLGLAFWANHAFEALSVEPISSPPELTDVMRPQNSGGSTNEQAVQ</sequence>
<dbReference type="PANTHER" id="PTHR13248">
    <property type="entry name" value="TRANSCRIPTION ELONGATION FACTOR B POLYPEPTIDE 2"/>
    <property type="match status" value="1"/>
</dbReference>
<dbReference type="Gene3D" id="3.10.20.90">
    <property type="entry name" value="Phosphatidylinositol 3-kinase Catalytic Subunit, Chain A, domain 1"/>
    <property type="match status" value="1"/>
</dbReference>
<dbReference type="InterPro" id="IPR039049">
    <property type="entry name" value="ELOB"/>
</dbReference>
<feature type="region of interest" description="Disordered" evidence="1">
    <location>
        <begin position="87"/>
        <end position="109"/>
    </location>
</feature>